<protein>
    <recommendedName>
        <fullName evidence="1">DUF6046 domain-containing protein</fullName>
    </recommendedName>
</protein>
<reference evidence="2" key="1">
    <citation type="journal article" date="2021" name="Proc. Natl. Acad. Sci. U.S.A.">
        <title>A Catalog of Tens of Thousands of Viruses from Human Metagenomes Reveals Hidden Associations with Chronic Diseases.</title>
        <authorList>
            <person name="Tisza M.J."/>
            <person name="Buck C.B."/>
        </authorList>
    </citation>
    <scope>NUCLEOTIDE SEQUENCE</scope>
    <source>
        <strain evidence="2">CtlHW5</strain>
    </source>
</reference>
<name>A0A8S5N8K4_9CAUD</name>
<dbReference type="InterPro" id="IPR046109">
    <property type="entry name" value="DUF6046"/>
</dbReference>
<sequence>MDNRYNISQLFKLAFGTNLPVYLTVPIGKEPAHTAEYGSIRTVEREEAMRLSKLGTPIVFPVKFTAGSYKFYDYQSKIVEKQLADFWLPPATMVDFSRVKNISRTDVIGGNGTVKEIYGFDDWQIRIRTVCHNDELSAREYEKRLIEWSEVIQSISVEGDLFGWKNIHNLVIESIDIRSLEGTPNVIPIELNCISDEPFELIYRL</sequence>
<organism evidence="2">
    <name type="scientific">Myoviridae sp. ctlHW5</name>
    <dbReference type="NCBI Taxonomy" id="2826691"/>
    <lineage>
        <taxon>Viruses</taxon>
        <taxon>Duplodnaviria</taxon>
        <taxon>Heunggongvirae</taxon>
        <taxon>Uroviricota</taxon>
        <taxon>Caudoviricetes</taxon>
    </lineage>
</organism>
<dbReference type="EMBL" id="BK015089">
    <property type="protein sequence ID" value="DAD90594.1"/>
    <property type="molecule type" value="Genomic_DNA"/>
</dbReference>
<evidence type="ECO:0000313" key="2">
    <source>
        <dbReference type="EMBL" id="DAD90594.1"/>
    </source>
</evidence>
<accession>A0A8S5N8K4</accession>
<proteinExistence type="predicted"/>
<feature type="domain" description="DUF6046" evidence="1">
    <location>
        <begin position="87"/>
        <end position="203"/>
    </location>
</feature>
<dbReference type="Pfam" id="PF19512">
    <property type="entry name" value="DUF6046"/>
    <property type="match status" value="1"/>
</dbReference>
<evidence type="ECO:0000259" key="1">
    <source>
        <dbReference type="Pfam" id="PF19512"/>
    </source>
</evidence>